<dbReference type="KEGG" id="ptrr:90954336"/>
<gene>
    <name evidence="2" type="ORF">PtrM4_026070</name>
</gene>
<dbReference type="EMBL" id="NQIK02000001">
    <property type="protein sequence ID" value="KAF7578367.1"/>
    <property type="molecule type" value="Genomic_DNA"/>
</dbReference>
<feature type="compositionally biased region" description="Polar residues" evidence="1">
    <location>
        <begin position="27"/>
        <end position="39"/>
    </location>
</feature>
<sequence>MSMLATAGSSAVTTSATGTLAGPDITTGCSELEASSSRPDVSGRGTVAASSATRSRSVDRFATGGRSKVGSLVDAGAGVDSVTAAEADDGSFTTAGTCCSDKDDFFSSTGVSVTGVAADSSEIEARLAFLAFFLLFLEGDSSTSCFCSDSRETSSGCTTTASSWNSGTGATSAGPSVVVSSAWDSMGGTTS</sequence>
<evidence type="ECO:0000313" key="3">
    <source>
        <dbReference type="Proteomes" id="UP000245464"/>
    </source>
</evidence>
<feature type="compositionally biased region" description="Low complexity" evidence="1">
    <location>
        <begin position="1"/>
        <end position="22"/>
    </location>
</feature>
<comment type="caution">
    <text evidence="2">The sequence shown here is derived from an EMBL/GenBank/DDBJ whole genome shotgun (WGS) entry which is preliminary data.</text>
</comment>
<dbReference type="GeneID" id="90954336"/>
<dbReference type="RefSeq" id="XP_065965889.1">
    <property type="nucleotide sequence ID" value="XM_066103687.1"/>
</dbReference>
<name>A0A5M9LMM9_9PLEO</name>
<evidence type="ECO:0000256" key="1">
    <source>
        <dbReference type="SAM" id="MobiDB-lite"/>
    </source>
</evidence>
<reference evidence="2 3" key="1">
    <citation type="journal article" date="2018" name="BMC Genomics">
        <title>Comparative genomics of the wheat fungal pathogen Pyrenophora tritici-repentis reveals chromosomal variations and genome plasticity.</title>
        <authorList>
            <person name="Moolhuijzen P."/>
            <person name="See P.T."/>
            <person name="Hane J.K."/>
            <person name="Shi G."/>
            <person name="Liu Z."/>
            <person name="Oliver R.P."/>
            <person name="Moffat C.S."/>
        </authorList>
    </citation>
    <scope>NUCLEOTIDE SEQUENCE [LARGE SCALE GENOMIC DNA]</scope>
    <source>
        <strain evidence="2">M4</strain>
    </source>
</reference>
<accession>A0A5M9LMM9</accession>
<evidence type="ECO:0000313" key="2">
    <source>
        <dbReference type="EMBL" id="KAF7578367.1"/>
    </source>
</evidence>
<organism evidence="2 3">
    <name type="scientific">Pyrenophora tritici-repentis</name>
    <dbReference type="NCBI Taxonomy" id="45151"/>
    <lineage>
        <taxon>Eukaryota</taxon>
        <taxon>Fungi</taxon>
        <taxon>Dikarya</taxon>
        <taxon>Ascomycota</taxon>
        <taxon>Pezizomycotina</taxon>
        <taxon>Dothideomycetes</taxon>
        <taxon>Pleosporomycetidae</taxon>
        <taxon>Pleosporales</taxon>
        <taxon>Pleosporineae</taxon>
        <taxon>Pleosporaceae</taxon>
        <taxon>Pyrenophora</taxon>
    </lineage>
</organism>
<feature type="region of interest" description="Disordered" evidence="1">
    <location>
        <begin position="1"/>
        <end position="52"/>
    </location>
</feature>
<dbReference type="Proteomes" id="UP000245464">
    <property type="component" value="Chromosome 1"/>
</dbReference>
<protein>
    <submittedName>
        <fullName evidence="2">Uncharacterized protein</fullName>
    </submittedName>
</protein>
<dbReference type="AlphaFoldDB" id="A0A5M9LMM9"/>
<proteinExistence type="predicted"/>